<dbReference type="InterPro" id="IPR044946">
    <property type="entry name" value="Restrct_endonuc_typeI_TRD_sf"/>
</dbReference>
<dbReference type="OrthoDB" id="164285at2"/>
<keyword evidence="6" id="KW-1185">Reference proteome</keyword>
<evidence type="ECO:0000259" key="4">
    <source>
        <dbReference type="Pfam" id="PF01420"/>
    </source>
</evidence>
<evidence type="ECO:0000313" key="6">
    <source>
        <dbReference type="Proteomes" id="UP000199071"/>
    </source>
</evidence>
<keyword evidence="3" id="KW-0238">DNA-binding</keyword>
<dbReference type="GO" id="GO:0009307">
    <property type="term" value="P:DNA restriction-modification system"/>
    <property type="evidence" value="ECO:0007669"/>
    <property type="project" value="UniProtKB-KW"/>
</dbReference>
<protein>
    <submittedName>
        <fullName evidence="5">Type I restriction enzyme, S subunit</fullName>
    </submittedName>
</protein>
<dbReference type="SUPFAM" id="SSF116734">
    <property type="entry name" value="DNA methylase specificity domain"/>
    <property type="match status" value="2"/>
</dbReference>
<dbReference type="Gene3D" id="3.90.220.20">
    <property type="entry name" value="DNA methylase specificity domains"/>
    <property type="match status" value="2"/>
</dbReference>
<evidence type="ECO:0000256" key="1">
    <source>
        <dbReference type="ARBA" id="ARBA00010923"/>
    </source>
</evidence>
<evidence type="ECO:0000256" key="2">
    <source>
        <dbReference type="ARBA" id="ARBA00022747"/>
    </source>
</evidence>
<dbReference type="InterPro" id="IPR000055">
    <property type="entry name" value="Restrct_endonuc_typeI_TRD"/>
</dbReference>
<dbReference type="Proteomes" id="UP000199071">
    <property type="component" value="Unassembled WGS sequence"/>
</dbReference>
<accession>A0A1G6AJM4</accession>
<dbReference type="AlphaFoldDB" id="A0A1G6AJM4"/>
<gene>
    <name evidence="5" type="ORF">SAMN02982931_00740</name>
</gene>
<dbReference type="STRING" id="665467.SAMN02982931_00740"/>
<dbReference type="InterPro" id="IPR052021">
    <property type="entry name" value="Type-I_RS_S_subunit"/>
</dbReference>
<organism evidence="5 6">
    <name type="scientific">Bauldia litoralis</name>
    <dbReference type="NCBI Taxonomy" id="665467"/>
    <lineage>
        <taxon>Bacteria</taxon>
        <taxon>Pseudomonadati</taxon>
        <taxon>Pseudomonadota</taxon>
        <taxon>Alphaproteobacteria</taxon>
        <taxon>Hyphomicrobiales</taxon>
        <taxon>Kaistiaceae</taxon>
        <taxon>Bauldia</taxon>
    </lineage>
</organism>
<name>A0A1G6AJM4_9HYPH</name>
<evidence type="ECO:0000313" key="5">
    <source>
        <dbReference type="EMBL" id="SDB08621.1"/>
    </source>
</evidence>
<dbReference type="CDD" id="cd17278">
    <property type="entry name" value="RMtype1_S_LdeBORF1052P-TRD2-CR2"/>
    <property type="match status" value="1"/>
</dbReference>
<proteinExistence type="inferred from homology"/>
<dbReference type="RefSeq" id="WP_090874820.1">
    <property type="nucleotide sequence ID" value="NZ_FMXQ01000001.1"/>
</dbReference>
<dbReference type="PANTHER" id="PTHR30408:SF12">
    <property type="entry name" value="TYPE I RESTRICTION ENZYME MJAVIII SPECIFICITY SUBUNIT"/>
    <property type="match status" value="1"/>
</dbReference>
<reference evidence="5 6" key="1">
    <citation type="submission" date="2016-10" db="EMBL/GenBank/DDBJ databases">
        <authorList>
            <person name="de Groot N.N."/>
        </authorList>
    </citation>
    <scope>NUCLEOTIDE SEQUENCE [LARGE SCALE GENOMIC DNA]</scope>
    <source>
        <strain evidence="5 6">ATCC 35022</strain>
    </source>
</reference>
<feature type="domain" description="Type I restriction modification DNA specificity" evidence="4">
    <location>
        <begin position="46"/>
        <end position="165"/>
    </location>
</feature>
<feature type="domain" description="Type I restriction modification DNA specificity" evidence="4">
    <location>
        <begin position="191"/>
        <end position="370"/>
    </location>
</feature>
<keyword evidence="2" id="KW-0680">Restriction system</keyword>
<dbReference type="Pfam" id="PF01420">
    <property type="entry name" value="Methylase_S"/>
    <property type="match status" value="2"/>
</dbReference>
<dbReference type="GO" id="GO:0003677">
    <property type="term" value="F:DNA binding"/>
    <property type="evidence" value="ECO:0007669"/>
    <property type="project" value="UniProtKB-KW"/>
</dbReference>
<dbReference type="EMBL" id="FMXQ01000001">
    <property type="protein sequence ID" value="SDB08621.1"/>
    <property type="molecule type" value="Genomic_DNA"/>
</dbReference>
<comment type="similarity">
    <text evidence="1">Belongs to the type-I restriction system S methylase family.</text>
</comment>
<dbReference type="PANTHER" id="PTHR30408">
    <property type="entry name" value="TYPE-1 RESTRICTION ENZYME ECOKI SPECIFICITY PROTEIN"/>
    <property type="match status" value="1"/>
</dbReference>
<evidence type="ECO:0000256" key="3">
    <source>
        <dbReference type="ARBA" id="ARBA00023125"/>
    </source>
</evidence>
<sequence>MNWSTNTLGSVAILDRQSVHPYEADAETSYLGLEHLDSEGGIDSVETVGSAEIKSNKFHFSDRHILFGKLRPYLRKIARPDFSGICSTDIIPILPKEGLSRDYLFHFLRTPEAVELATSRSSGANLPRLSPKQLATFQIPLPRLAEQKRIARILDAADALRAKRRESLASTESLLQSTFLDIFGDPVTNPMGWEVTRIGSIIKVLGGFAFKSADFAEEGVPIVRISNLAGDSINLENCARIPVSALGKGARFKLYPGDTLMAMSGATTGKLGHVPDELNDDWYLNQRVGAFRVPQGAAVDRQYLRALLKSSFYQDHVWNLAGGAAQPNISGKQLESAEIPVPPLDLQHRFAAMVEALEQQKVLQRAHLAELDTLFASLQARAFRGDL</sequence>